<dbReference type="Proteomes" id="UP000565715">
    <property type="component" value="Unassembled WGS sequence"/>
</dbReference>
<evidence type="ECO:0000313" key="1">
    <source>
        <dbReference type="EMBL" id="NKY35253.1"/>
    </source>
</evidence>
<accession>A0A846XL01</accession>
<dbReference type="EMBL" id="JAAXOO010000005">
    <property type="protein sequence ID" value="NKY35253.1"/>
    <property type="molecule type" value="Genomic_DNA"/>
</dbReference>
<gene>
    <name evidence="1" type="ORF">HGA13_19575</name>
</gene>
<evidence type="ECO:0000313" key="2">
    <source>
        <dbReference type="Proteomes" id="UP000565715"/>
    </source>
</evidence>
<name>A0A846XL01_9NOCA</name>
<sequence length="79" mass="7721">MGESSALLPDTALAAGVGLAPLSSDHRPDGSVYELPMPADLAYLDHHGAGYLTPLLSVAGVCSGRPGVAGAANTSSGST</sequence>
<dbReference type="AlphaFoldDB" id="A0A846XL01"/>
<dbReference type="RefSeq" id="WP_068042548.1">
    <property type="nucleotide sequence ID" value="NZ_JAAXOO010000005.1"/>
</dbReference>
<organism evidence="1 2">
    <name type="scientific">Nocardia speluncae</name>
    <dbReference type="NCBI Taxonomy" id="419477"/>
    <lineage>
        <taxon>Bacteria</taxon>
        <taxon>Bacillati</taxon>
        <taxon>Actinomycetota</taxon>
        <taxon>Actinomycetes</taxon>
        <taxon>Mycobacteriales</taxon>
        <taxon>Nocardiaceae</taxon>
        <taxon>Nocardia</taxon>
    </lineage>
</organism>
<protein>
    <submittedName>
        <fullName evidence="1">Uncharacterized protein</fullName>
    </submittedName>
</protein>
<reference evidence="1 2" key="1">
    <citation type="submission" date="2020-04" db="EMBL/GenBank/DDBJ databases">
        <title>MicrobeNet Type strains.</title>
        <authorList>
            <person name="Nicholson A.C."/>
        </authorList>
    </citation>
    <scope>NUCLEOTIDE SEQUENCE [LARGE SCALE GENOMIC DNA]</scope>
    <source>
        <strain evidence="1 2">DSM 45078</strain>
    </source>
</reference>
<keyword evidence="2" id="KW-1185">Reference proteome</keyword>
<proteinExistence type="predicted"/>
<comment type="caution">
    <text evidence="1">The sequence shown here is derived from an EMBL/GenBank/DDBJ whole genome shotgun (WGS) entry which is preliminary data.</text>
</comment>